<reference evidence="1" key="1">
    <citation type="submission" date="2012-08" db="EMBL/GenBank/DDBJ databases">
        <title>Comparative genomics of metastatic and non-metastatic Leishmania guyanensis provides insights into polygenic factors involved in Leishmania RNA virus infection.</title>
        <authorList>
            <person name="Smith D."/>
            <person name="Hertz-Fowler C."/>
            <person name="Martin R."/>
            <person name="Dickens N."/>
            <person name="Fasel N."/>
            <person name="Falquet L."/>
            <person name="Beverley S."/>
            <person name="Zangger H."/>
            <person name="Calderon-Copete S."/>
            <person name="Mottram J."/>
            <person name="Xenarios I."/>
        </authorList>
    </citation>
    <scope>NUCLEOTIDE SEQUENCE</scope>
    <source>
        <strain evidence="1">MHOM/BR/75/M4147/SSU:IR2SAT-LUC</strain>
    </source>
</reference>
<organism evidence="1">
    <name type="scientific">Leishmania guyanensis</name>
    <dbReference type="NCBI Taxonomy" id="5670"/>
    <lineage>
        <taxon>Eukaryota</taxon>
        <taxon>Discoba</taxon>
        <taxon>Euglenozoa</taxon>
        <taxon>Kinetoplastea</taxon>
        <taxon>Metakinetoplastina</taxon>
        <taxon>Trypanosomatida</taxon>
        <taxon>Trypanosomatidae</taxon>
        <taxon>Leishmaniinae</taxon>
        <taxon>Leishmania</taxon>
        <taxon>Leishmania guyanensis species complex</taxon>
    </lineage>
</organism>
<gene>
    <name evidence="1" type="primary">LgM4147LRVhigh.23.01080.01620</name>
    <name evidence="1" type="ORF">BN36_2333050</name>
</gene>
<sequence length="67" mass="7393">MLKHVLLCGVNRRKEMGRGGAYAGSLKEGMRCLACACVRVSLTGRVCVCVLGEFVALQQRHRSKRKT</sequence>
<dbReference type="AlphaFoldDB" id="A0A1E1IZE9"/>
<evidence type="ECO:0000313" key="1">
    <source>
        <dbReference type="EMBL" id="CCM15790.1"/>
    </source>
</evidence>
<proteinExistence type="predicted"/>
<accession>A0A1E1IZE9</accession>
<protein>
    <submittedName>
        <fullName evidence="1">Uncharacterized protein</fullName>
    </submittedName>
</protein>
<name>A0A1E1IZE9_LEIGU</name>
<dbReference type="EMBL" id="CALQ01000929">
    <property type="protein sequence ID" value="CCM15790.1"/>
    <property type="molecule type" value="Genomic_DNA"/>
</dbReference>